<dbReference type="PANTHER" id="PTHR42678:SF34">
    <property type="entry name" value="OS04G0183300 PROTEIN"/>
    <property type="match status" value="1"/>
</dbReference>
<proteinExistence type="predicted"/>
<dbReference type="Pfam" id="PF01425">
    <property type="entry name" value="Amidase"/>
    <property type="match status" value="1"/>
</dbReference>
<feature type="domain" description="Amidase" evidence="1">
    <location>
        <begin position="41"/>
        <end position="382"/>
    </location>
</feature>
<dbReference type="PANTHER" id="PTHR42678">
    <property type="entry name" value="AMIDASE"/>
    <property type="match status" value="1"/>
</dbReference>
<dbReference type="InterPro" id="IPR036928">
    <property type="entry name" value="AS_sf"/>
</dbReference>
<reference evidence="2" key="2">
    <citation type="submission" date="2023-05" db="EMBL/GenBank/DDBJ databases">
        <authorList>
            <consortium name="Lawrence Berkeley National Laboratory"/>
            <person name="Steindorff A."/>
            <person name="Hensen N."/>
            <person name="Bonometti L."/>
            <person name="Westerberg I."/>
            <person name="Brannstrom I.O."/>
            <person name="Guillou S."/>
            <person name="Cros-Aarteil S."/>
            <person name="Calhoun S."/>
            <person name="Haridas S."/>
            <person name="Kuo A."/>
            <person name="Mondo S."/>
            <person name="Pangilinan J."/>
            <person name="Riley R."/>
            <person name="Labutti K."/>
            <person name="Andreopoulos B."/>
            <person name="Lipzen A."/>
            <person name="Chen C."/>
            <person name="Yanf M."/>
            <person name="Daum C."/>
            <person name="Ng V."/>
            <person name="Clum A."/>
            <person name="Ohm R."/>
            <person name="Martin F."/>
            <person name="Silar P."/>
            <person name="Natvig D."/>
            <person name="Lalanne C."/>
            <person name="Gautier V."/>
            <person name="Ament-Velasquez S.L."/>
            <person name="Kruys A."/>
            <person name="Hutchinson M.I."/>
            <person name="Powell A.J."/>
            <person name="Barry K."/>
            <person name="Miller A.N."/>
            <person name="Grigoriev I.V."/>
            <person name="Debuchy R."/>
            <person name="Gladieux P."/>
            <person name="Thoren M.H."/>
            <person name="Johannesson H."/>
        </authorList>
    </citation>
    <scope>NUCLEOTIDE SEQUENCE</scope>
    <source>
        <strain evidence="2">CBS 532.94</strain>
    </source>
</reference>
<keyword evidence="3" id="KW-1185">Reference proteome</keyword>
<reference evidence="2" key="1">
    <citation type="journal article" date="2023" name="Mol. Phylogenet. Evol.">
        <title>Genome-scale phylogeny and comparative genomics of the fungal order Sordariales.</title>
        <authorList>
            <person name="Hensen N."/>
            <person name="Bonometti L."/>
            <person name="Westerberg I."/>
            <person name="Brannstrom I.O."/>
            <person name="Guillou S."/>
            <person name="Cros-Aarteil S."/>
            <person name="Calhoun S."/>
            <person name="Haridas S."/>
            <person name="Kuo A."/>
            <person name="Mondo S."/>
            <person name="Pangilinan J."/>
            <person name="Riley R."/>
            <person name="LaButti K."/>
            <person name="Andreopoulos B."/>
            <person name="Lipzen A."/>
            <person name="Chen C."/>
            <person name="Yan M."/>
            <person name="Daum C."/>
            <person name="Ng V."/>
            <person name="Clum A."/>
            <person name="Steindorff A."/>
            <person name="Ohm R.A."/>
            <person name="Martin F."/>
            <person name="Silar P."/>
            <person name="Natvig D.O."/>
            <person name="Lalanne C."/>
            <person name="Gautier V."/>
            <person name="Ament-Velasquez S.L."/>
            <person name="Kruys A."/>
            <person name="Hutchinson M.I."/>
            <person name="Powell A.J."/>
            <person name="Barry K."/>
            <person name="Miller A.N."/>
            <person name="Grigoriev I.V."/>
            <person name="Debuchy R."/>
            <person name="Gladieux P."/>
            <person name="Hiltunen Thoren M."/>
            <person name="Johannesson H."/>
        </authorList>
    </citation>
    <scope>NUCLEOTIDE SEQUENCE</scope>
    <source>
        <strain evidence="2">CBS 532.94</strain>
    </source>
</reference>
<name>A0AAN7C2Y6_9PEZI</name>
<protein>
    <submittedName>
        <fullName evidence="2">Amidase signature domain-containing protein</fullName>
    </submittedName>
</protein>
<dbReference type="InterPro" id="IPR023631">
    <property type="entry name" value="Amidase_dom"/>
</dbReference>
<dbReference type="Proteomes" id="UP001303760">
    <property type="component" value="Unassembled WGS sequence"/>
</dbReference>
<evidence type="ECO:0000313" key="2">
    <source>
        <dbReference type="EMBL" id="KAK4234071.1"/>
    </source>
</evidence>
<sequence length="530" mass="56969">MPLYLELFRWRATESVPYDILTVTASELRVLLDGRKVTSTDLVSAFLRQVQKHNKEGAQLNCINSLVPERTLLDTASQLDRERAEGRLRSPYHGIPFVAKDSMWTAAALSVPTTAGAYALKDATARSNADIIQALLDAGMILLGKANLSEMAGMKGFGGFAGWSAVGGQTQTPYVAGGVDPTDTWIGSSTPGGSSSGSAVAVAAGMAPVALGTETDGSILVPSDRGGLYSLKLTVGKFSTRGTLGYTPISDSLGPMTKSPEDVATLLDILIPIEGKAHREFLVDSFAGLRIGFLDPAVWAPGPGAVRPNEDFVRQVNDEVADAINTIERAGALVKRNITLRRFSSEDDRMFTQIASVDYGKEFAKFAEGLDNAPVKTMEELVAFNKEHASLCLPPGIYGHEILEDAIMTQLPAAKYLEYSQTLRKNNKDLGIDKALEEYEVDVIMGTPTGRSATVAALAGYPVGTVPLGYARFNGRPYGMAIIARANEEHLILKVMSAWEATFPKRRAPPMLVNWDVNGGKPESSGHFRL</sequence>
<accession>A0AAN7C2Y6</accession>
<comment type="caution">
    <text evidence="2">The sequence shown here is derived from an EMBL/GenBank/DDBJ whole genome shotgun (WGS) entry which is preliminary data.</text>
</comment>
<evidence type="ECO:0000259" key="1">
    <source>
        <dbReference type="Pfam" id="PF01425"/>
    </source>
</evidence>
<dbReference type="Gene3D" id="3.90.1300.10">
    <property type="entry name" value="Amidase signature (AS) domain"/>
    <property type="match status" value="1"/>
</dbReference>
<organism evidence="2 3">
    <name type="scientific">Achaetomium macrosporum</name>
    <dbReference type="NCBI Taxonomy" id="79813"/>
    <lineage>
        <taxon>Eukaryota</taxon>
        <taxon>Fungi</taxon>
        <taxon>Dikarya</taxon>
        <taxon>Ascomycota</taxon>
        <taxon>Pezizomycotina</taxon>
        <taxon>Sordariomycetes</taxon>
        <taxon>Sordariomycetidae</taxon>
        <taxon>Sordariales</taxon>
        <taxon>Chaetomiaceae</taxon>
        <taxon>Achaetomium</taxon>
    </lineage>
</organism>
<dbReference type="AlphaFoldDB" id="A0AAN7C2Y6"/>
<dbReference type="SUPFAM" id="SSF75304">
    <property type="entry name" value="Amidase signature (AS) enzymes"/>
    <property type="match status" value="1"/>
</dbReference>
<gene>
    <name evidence="2" type="ORF">C8A03DRAFT_47516</name>
</gene>
<evidence type="ECO:0000313" key="3">
    <source>
        <dbReference type="Proteomes" id="UP001303760"/>
    </source>
</evidence>
<dbReference type="EMBL" id="MU860421">
    <property type="protein sequence ID" value="KAK4234071.1"/>
    <property type="molecule type" value="Genomic_DNA"/>
</dbReference>